<proteinExistence type="predicted"/>
<gene>
    <name evidence="1" type="ORF">CR162_11005</name>
</gene>
<protein>
    <recommendedName>
        <fullName evidence="3">Lipoprotein</fullName>
    </recommendedName>
</protein>
<sequence length="207" mass="21046">MRAGLGLALAALLAGCAAQPEGAGGPLAARPSLDAVLARLPEEAAGFTRGLTADLEASQPGQGRAVDYATPAYAGVAARAAIASVIVYDRGLPPLPPETPPAVVDAQLNEGVAEALAPAPGRQMAEAGRRVLEVPGGAPLQCAVLDGTYGRTEMWQQLCVGIAAGRFLKVFVAVPVRQRDLLAMDADGFTRAIAQAARNAGPVPPPR</sequence>
<dbReference type="EMBL" id="PDNU01000017">
    <property type="protein sequence ID" value="PHK94955.1"/>
    <property type="molecule type" value="Genomic_DNA"/>
</dbReference>
<reference evidence="1 2" key="1">
    <citation type="submission" date="2017-10" db="EMBL/GenBank/DDBJ databases">
        <authorList>
            <person name="Banno H."/>
            <person name="Chua N.-H."/>
        </authorList>
    </citation>
    <scope>NUCLEOTIDE SEQUENCE [LARGE SCALE GENOMIC DNA]</scope>
    <source>
        <strain evidence="1 2">YW11</strain>
    </source>
</reference>
<dbReference type="RefSeq" id="WP_099095601.1">
    <property type="nucleotide sequence ID" value="NZ_PDNU01000017.1"/>
</dbReference>
<dbReference type="AlphaFoldDB" id="A0A2C7AC14"/>
<keyword evidence="2" id="KW-1185">Reference proteome</keyword>
<evidence type="ECO:0000313" key="2">
    <source>
        <dbReference type="Proteomes" id="UP000223527"/>
    </source>
</evidence>
<dbReference type="OrthoDB" id="7271208at2"/>
<organism evidence="1 2">
    <name type="scientific">Teichococcus rhizosphaerae</name>
    <dbReference type="NCBI Taxonomy" id="1335062"/>
    <lineage>
        <taxon>Bacteria</taxon>
        <taxon>Pseudomonadati</taxon>
        <taxon>Pseudomonadota</taxon>
        <taxon>Alphaproteobacteria</taxon>
        <taxon>Acetobacterales</taxon>
        <taxon>Roseomonadaceae</taxon>
        <taxon>Roseomonas</taxon>
    </lineage>
</organism>
<comment type="caution">
    <text evidence="1">The sequence shown here is derived from an EMBL/GenBank/DDBJ whole genome shotgun (WGS) entry which is preliminary data.</text>
</comment>
<accession>A0A2C7AC14</accession>
<name>A0A2C7AC14_9PROT</name>
<dbReference type="PROSITE" id="PS51257">
    <property type="entry name" value="PROKAR_LIPOPROTEIN"/>
    <property type="match status" value="1"/>
</dbReference>
<evidence type="ECO:0000313" key="1">
    <source>
        <dbReference type="EMBL" id="PHK94955.1"/>
    </source>
</evidence>
<evidence type="ECO:0008006" key="3">
    <source>
        <dbReference type="Google" id="ProtNLM"/>
    </source>
</evidence>
<dbReference type="Proteomes" id="UP000223527">
    <property type="component" value="Unassembled WGS sequence"/>
</dbReference>